<keyword evidence="1" id="KW-1133">Transmembrane helix</keyword>
<evidence type="ECO:0000313" key="2">
    <source>
        <dbReference type="EMBL" id="KAK6342003.1"/>
    </source>
</evidence>
<keyword evidence="1" id="KW-0812">Transmembrane</keyword>
<keyword evidence="3" id="KW-1185">Reference proteome</keyword>
<evidence type="ECO:0000256" key="1">
    <source>
        <dbReference type="SAM" id="Phobius"/>
    </source>
</evidence>
<accession>A0AAV9UP10</accession>
<proteinExistence type="predicted"/>
<sequence>MKSSTPSTSLKFKPTYVYTYTQNEFDSTRSTTTPSNPNNSHPALDFSTLITNYLHLAYQGINYLNWKSSFKRLGYALILAKEQEVIPIVAIVPVTGIILLAGFWVFLTVFRWLVYHLLIAVFCAALVGGMGFGALGGFLLLMENVERVYLDKYGGEEEKRGEEGGEVVAAT</sequence>
<gene>
    <name evidence="2" type="ORF">TWF730_001485</name>
</gene>
<organism evidence="2 3">
    <name type="scientific">Orbilia blumenaviensis</name>
    <dbReference type="NCBI Taxonomy" id="1796055"/>
    <lineage>
        <taxon>Eukaryota</taxon>
        <taxon>Fungi</taxon>
        <taxon>Dikarya</taxon>
        <taxon>Ascomycota</taxon>
        <taxon>Pezizomycotina</taxon>
        <taxon>Orbiliomycetes</taxon>
        <taxon>Orbiliales</taxon>
        <taxon>Orbiliaceae</taxon>
        <taxon>Orbilia</taxon>
    </lineage>
</organism>
<protein>
    <submittedName>
        <fullName evidence="2">Uncharacterized protein</fullName>
    </submittedName>
</protein>
<comment type="caution">
    <text evidence="2">The sequence shown here is derived from an EMBL/GenBank/DDBJ whole genome shotgun (WGS) entry which is preliminary data.</text>
</comment>
<evidence type="ECO:0000313" key="3">
    <source>
        <dbReference type="Proteomes" id="UP001373714"/>
    </source>
</evidence>
<reference evidence="2 3" key="1">
    <citation type="submission" date="2019-10" db="EMBL/GenBank/DDBJ databases">
        <authorList>
            <person name="Palmer J.M."/>
        </authorList>
    </citation>
    <scope>NUCLEOTIDE SEQUENCE [LARGE SCALE GENOMIC DNA]</scope>
    <source>
        <strain evidence="2 3">TWF730</strain>
    </source>
</reference>
<dbReference type="AlphaFoldDB" id="A0AAV9UP10"/>
<dbReference type="Proteomes" id="UP001373714">
    <property type="component" value="Unassembled WGS sequence"/>
</dbReference>
<feature type="transmembrane region" description="Helical" evidence="1">
    <location>
        <begin position="85"/>
        <end position="107"/>
    </location>
</feature>
<name>A0AAV9UP10_9PEZI</name>
<feature type="transmembrane region" description="Helical" evidence="1">
    <location>
        <begin position="113"/>
        <end position="142"/>
    </location>
</feature>
<dbReference type="EMBL" id="JAVHNS010000010">
    <property type="protein sequence ID" value="KAK6342003.1"/>
    <property type="molecule type" value="Genomic_DNA"/>
</dbReference>
<keyword evidence="1" id="KW-0472">Membrane</keyword>